<dbReference type="InterPro" id="IPR051785">
    <property type="entry name" value="MMCE/EMCE_epimerase"/>
</dbReference>
<dbReference type="HOGENOM" id="CLU_046006_3_1_7"/>
<dbReference type="STRING" id="269799.Gmet_2237"/>
<protein>
    <submittedName>
        <fullName evidence="2">Methylmalonyl-CoA epimerase family protein</fullName>
    </submittedName>
</protein>
<reference evidence="2 3" key="2">
    <citation type="journal article" date="2009" name="BMC Microbiol.">
        <title>The genome sequence of Geobacter metallireducens: features of metabolism, physiology and regulation common and dissimilar to Geobacter sulfurreducens.</title>
        <authorList>
            <person name="Aklujkar M."/>
            <person name="Krushkal J."/>
            <person name="DiBartolo G."/>
            <person name="Lapidus A."/>
            <person name="Land M.L."/>
            <person name="Lovley D.R."/>
        </authorList>
    </citation>
    <scope>NUCLEOTIDE SEQUENCE [LARGE SCALE GENOMIC DNA]</scope>
    <source>
        <strain evidence="3">ATCC 53774 / DSM 7210 / GS-15</strain>
    </source>
</reference>
<dbReference type="GO" id="GO:0004493">
    <property type="term" value="F:methylmalonyl-CoA epimerase activity"/>
    <property type="evidence" value="ECO:0007669"/>
    <property type="project" value="TreeGrafter"/>
</dbReference>
<evidence type="ECO:0000256" key="1">
    <source>
        <dbReference type="ARBA" id="ARBA00022723"/>
    </source>
</evidence>
<evidence type="ECO:0000313" key="3">
    <source>
        <dbReference type="Proteomes" id="UP000007073"/>
    </source>
</evidence>
<accession>Q39TG0</accession>
<dbReference type="KEGG" id="gme:Gmet_2237"/>
<dbReference type="eggNOG" id="COG0346">
    <property type="taxonomic scope" value="Bacteria"/>
</dbReference>
<gene>
    <name evidence="2" type="ordered locus">Gmet_2237</name>
</gene>
<dbReference type="AlphaFoldDB" id="Q39TG0"/>
<proteinExistence type="predicted"/>
<dbReference type="RefSeq" id="WP_011365992.1">
    <property type="nucleotide sequence ID" value="NC_007517.1"/>
</dbReference>
<dbReference type="GO" id="GO:0046491">
    <property type="term" value="P:L-methylmalonyl-CoA metabolic process"/>
    <property type="evidence" value="ECO:0007669"/>
    <property type="project" value="TreeGrafter"/>
</dbReference>
<dbReference type="Proteomes" id="UP000007073">
    <property type="component" value="Chromosome"/>
</dbReference>
<dbReference type="SUPFAM" id="SSF54593">
    <property type="entry name" value="Glyoxalase/Bleomycin resistance protein/Dihydroxybiphenyl dioxygenase"/>
    <property type="match status" value="1"/>
</dbReference>
<name>Q39TG0_GEOMG</name>
<dbReference type="CDD" id="cd07249">
    <property type="entry name" value="MMCE"/>
    <property type="match status" value="1"/>
</dbReference>
<evidence type="ECO:0000313" key="2">
    <source>
        <dbReference type="EMBL" id="ABB32464.1"/>
    </source>
</evidence>
<dbReference type="Gene3D" id="3.10.180.10">
    <property type="entry name" value="2,3-Dihydroxybiphenyl 1,2-Dioxygenase, domain 1"/>
    <property type="match status" value="1"/>
</dbReference>
<organism evidence="2 3">
    <name type="scientific">Geobacter metallireducens (strain ATCC 53774 / DSM 7210 / GS-15)</name>
    <dbReference type="NCBI Taxonomy" id="269799"/>
    <lineage>
        <taxon>Bacteria</taxon>
        <taxon>Pseudomonadati</taxon>
        <taxon>Thermodesulfobacteriota</taxon>
        <taxon>Desulfuromonadia</taxon>
        <taxon>Geobacterales</taxon>
        <taxon>Geobacteraceae</taxon>
        <taxon>Geobacter</taxon>
    </lineage>
</organism>
<dbReference type="InterPro" id="IPR017515">
    <property type="entry name" value="MeMalonyl-CoA_epimerase"/>
</dbReference>
<dbReference type="PANTHER" id="PTHR43048">
    <property type="entry name" value="METHYLMALONYL-COA EPIMERASE"/>
    <property type="match status" value="1"/>
</dbReference>
<dbReference type="InterPro" id="IPR029068">
    <property type="entry name" value="Glyas_Bleomycin-R_OHBP_Dase"/>
</dbReference>
<dbReference type="GO" id="GO:0046872">
    <property type="term" value="F:metal ion binding"/>
    <property type="evidence" value="ECO:0007669"/>
    <property type="project" value="UniProtKB-KW"/>
</dbReference>
<dbReference type="PANTHER" id="PTHR43048:SF3">
    <property type="entry name" value="METHYLMALONYL-COA EPIMERASE, MITOCHONDRIAL"/>
    <property type="match status" value="1"/>
</dbReference>
<keyword evidence="1" id="KW-0479">Metal-binding</keyword>
<dbReference type="EMBL" id="CP000148">
    <property type="protein sequence ID" value="ABB32464.1"/>
    <property type="molecule type" value="Genomic_DNA"/>
</dbReference>
<reference evidence="2 3" key="1">
    <citation type="submission" date="2005-10" db="EMBL/GenBank/DDBJ databases">
        <title>Complete sequence of Geobacter metallireducens GS-15.</title>
        <authorList>
            <consortium name="US DOE Joint Genome Institute"/>
            <person name="Copeland A."/>
            <person name="Lucas S."/>
            <person name="Lapidus A."/>
            <person name="Barry K."/>
            <person name="Detter J.C."/>
            <person name="Glavina T."/>
            <person name="Hammon N."/>
            <person name="Israni S."/>
            <person name="Pitluck S."/>
            <person name="Di Bartolo G."/>
            <person name="Chain P."/>
            <person name="Schmutz J."/>
            <person name="Larimer F."/>
            <person name="Land M."/>
            <person name="Kyrpides N."/>
            <person name="Ivanova N."/>
            <person name="Richardson P."/>
        </authorList>
    </citation>
    <scope>NUCLEOTIDE SEQUENCE [LARGE SCALE GENOMIC DNA]</scope>
    <source>
        <strain evidence="3">ATCC 53774 / DSM 7210 / GS-15</strain>
    </source>
</reference>
<keyword evidence="3" id="KW-1185">Reference proteome</keyword>
<dbReference type="Pfam" id="PF13669">
    <property type="entry name" value="Glyoxalase_4"/>
    <property type="match status" value="1"/>
</dbReference>
<sequence length="162" mass="18415">MAKQPVFKKVLQVGIVVHDLEKAVRTYADDFGIGPWQFYNLDKSNMHDMKMRGEKAEFSMKVAFTDLGGVQLELIEPLDESIYSDFLREHGEGIHHIACGVRNFEETMASMQKKDIKVLLEGTTSAGMGYVYLDTTDALSCITEIYRIPENLQYIPPDKTYP</sequence>